<dbReference type="Gene3D" id="3.10.129.10">
    <property type="entry name" value="Hotdog Thioesterase"/>
    <property type="match status" value="1"/>
</dbReference>
<dbReference type="Proteomes" id="UP000289954">
    <property type="component" value="Unassembled WGS sequence"/>
</dbReference>
<name>A0A402DQU7_9CELL</name>
<dbReference type="EMBL" id="BIMR01000104">
    <property type="protein sequence ID" value="GCE76512.1"/>
    <property type="molecule type" value="Genomic_DNA"/>
</dbReference>
<sequence>MARLEVPVQLRWSDMDAYAHVNNVEMLRLLEEARIEAFWRHPEAQDGTRPDGTWPTAVLDAGPGAQTSTLVARQEIEYLVPLGYRRSPVLVEMWLGHLGGASLDVCYEVRDRPAGDDGSVVFARATTTLVLVDTTTGRPRRLGDAERAAWARYVEEPVRHRRRPER</sequence>
<protein>
    <submittedName>
        <fullName evidence="1">Thioesterase</fullName>
    </submittedName>
</protein>
<dbReference type="InterPro" id="IPR029069">
    <property type="entry name" value="HotDog_dom_sf"/>
</dbReference>
<reference evidence="1 2" key="1">
    <citation type="submission" date="2019-01" db="EMBL/GenBank/DDBJ databases">
        <title>Draft genome sequence of Cellulomonas takizawaensis strain TKZ-21.</title>
        <authorList>
            <person name="Yamamura H."/>
            <person name="Hayashi T."/>
            <person name="Hamada M."/>
            <person name="Serisawa Y."/>
            <person name="Matsuyama K."/>
            <person name="Nakagawa Y."/>
            <person name="Otoguro M."/>
            <person name="Yanagida F."/>
            <person name="Hayakawa M."/>
        </authorList>
    </citation>
    <scope>NUCLEOTIDE SEQUENCE [LARGE SCALE GENOMIC DNA]</scope>
    <source>
        <strain evidence="1 2">NBRC12680</strain>
    </source>
</reference>
<dbReference type="SUPFAM" id="SSF54637">
    <property type="entry name" value="Thioesterase/thiol ester dehydrase-isomerase"/>
    <property type="match status" value="1"/>
</dbReference>
<dbReference type="GO" id="GO:0047617">
    <property type="term" value="F:fatty acyl-CoA hydrolase activity"/>
    <property type="evidence" value="ECO:0007669"/>
    <property type="project" value="TreeGrafter"/>
</dbReference>
<accession>A0A402DQU7</accession>
<evidence type="ECO:0000313" key="1">
    <source>
        <dbReference type="EMBL" id="GCE76512.1"/>
    </source>
</evidence>
<dbReference type="PANTHER" id="PTHR31793">
    <property type="entry name" value="4-HYDROXYBENZOYL-COA THIOESTERASE FAMILY MEMBER"/>
    <property type="match status" value="1"/>
</dbReference>
<gene>
    <name evidence="1" type="ORF">CBZ_15680</name>
</gene>
<dbReference type="CDD" id="cd00586">
    <property type="entry name" value="4HBT"/>
    <property type="match status" value="1"/>
</dbReference>
<dbReference type="AlphaFoldDB" id="A0A402DQU7"/>
<proteinExistence type="predicted"/>
<dbReference type="InterPro" id="IPR050563">
    <property type="entry name" value="4-hydroxybenzoyl-CoA_TE"/>
</dbReference>
<dbReference type="PANTHER" id="PTHR31793:SF24">
    <property type="entry name" value="LONG-CHAIN ACYL-COA THIOESTERASE FADM"/>
    <property type="match status" value="1"/>
</dbReference>
<organism evidence="1 2">
    <name type="scientific">Cellulomonas biazotea</name>
    <dbReference type="NCBI Taxonomy" id="1709"/>
    <lineage>
        <taxon>Bacteria</taxon>
        <taxon>Bacillati</taxon>
        <taxon>Actinomycetota</taxon>
        <taxon>Actinomycetes</taxon>
        <taxon>Micrococcales</taxon>
        <taxon>Cellulomonadaceae</taxon>
        <taxon>Cellulomonas</taxon>
    </lineage>
</organism>
<dbReference type="RefSeq" id="WP_130781109.1">
    <property type="nucleotide sequence ID" value="NZ_BIMR01000104.1"/>
</dbReference>
<keyword evidence="2" id="KW-1185">Reference proteome</keyword>
<evidence type="ECO:0000313" key="2">
    <source>
        <dbReference type="Proteomes" id="UP000289954"/>
    </source>
</evidence>
<dbReference type="OrthoDB" id="9799036at2"/>
<comment type="caution">
    <text evidence="1">The sequence shown here is derived from an EMBL/GenBank/DDBJ whole genome shotgun (WGS) entry which is preliminary data.</text>
</comment>
<dbReference type="Pfam" id="PF13279">
    <property type="entry name" value="4HBT_2"/>
    <property type="match status" value="1"/>
</dbReference>